<keyword evidence="2 4" id="KW-1133">Transmembrane helix</keyword>
<dbReference type="PANTHER" id="PTHR23526">
    <property type="entry name" value="INTEGRAL MEMBRANE TRANSPORT PROTEIN-RELATED"/>
    <property type="match status" value="1"/>
</dbReference>
<evidence type="ECO:0000256" key="2">
    <source>
        <dbReference type="ARBA" id="ARBA00022989"/>
    </source>
</evidence>
<dbReference type="InterPro" id="IPR052528">
    <property type="entry name" value="Sugar_transport-like"/>
</dbReference>
<feature type="transmembrane region" description="Helical" evidence="4">
    <location>
        <begin position="262"/>
        <end position="279"/>
    </location>
</feature>
<sequence length="439" mass="45695">MNTTRPDPGPVRDVYALLTGDEDARVCKDIPDESCREQPRNFFLHVISLTATSTGDWLSSPKLVLAWLLTHIGAPAFMLALLVPIRESLSLLPQLFIASAIRRAAVRKWFWVAGSMVQGLAVAAMALVITSLQGAVAGWSVLGLLAVFSIARGVCSVASKDVLGKTIAKTRRGTVSGYAASAGGAIVLAVGIAGLLPGAGEHDLGFYVLLLTAAGALWILGAAVYSLLIEYRGATDGGGNAITEAIHQLSLIRDDAELRNFIIVRTLLISTALVSPFYVNLMSTASGDTLAGLGALMIAAGTASFVSAPLWGRMADRSSRRVMVYAAALAACTGIVTFGVASLTGLSIGLWWYPLAYFLLCIAHAGVRLGRKTHLVDIATADNRASYVAVSNTVIGIMLLLGGVLTGAIAGFGSASAIIVLAIVSALAAWSASRLTEAQ</sequence>
<dbReference type="Proteomes" id="UP000092695">
    <property type="component" value="Chromosome"/>
</dbReference>
<dbReference type="SUPFAM" id="SSF103473">
    <property type="entry name" value="MFS general substrate transporter"/>
    <property type="match status" value="1"/>
</dbReference>
<dbReference type="Gene3D" id="1.20.1250.20">
    <property type="entry name" value="MFS general substrate transporter like domains"/>
    <property type="match status" value="1"/>
</dbReference>
<dbReference type="STRING" id="1548547.BA177_16785"/>
<dbReference type="GO" id="GO:0022857">
    <property type="term" value="F:transmembrane transporter activity"/>
    <property type="evidence" value="ECO:0007669"/>
    <property type="project" value="InterPro"/>
</dbReference>
<dbReference type="PANTHER" id="PTHR23526:SF2">
    <property type="entry name" value="MAJOR FACILITATOR SUPERFAMILY (MFS) PROFILE DOMAIN-CONTAINING PROTEIN"/>
    <property type="match status" value="1"/>
</dbReference>
<feature type="transmembrane region" description="Helical" evidence="4">
    <location>
        <begin position="291"/>
        <end position="311"/>
    </location>
</feature>
<dbReference type="AlphaFoldDB" id="A0A193LJP4"/>
<feature type="domain" description="Major facilitator superfamily (MFS) profile" evidence="5">
    <location>
        <begin position="207"/>
        <end position="439"/>
    </location>
</feature>
<dbReference type="RefSeq" id="WP_068618119.1">
    <property type="nucleotide sequence ID" value="NZ_CP016268.1"/>
</dbReference>
<keyword evidence="7" id="KW-1185">Reference proteome</keyword>
<name>A0A193LJP4_9GAMM</name>
<feature type="transmembrane region" description="Helical" evidence="4">
    <location>
        <begin position="350"/>
        <end position="367"/>
    </location>
</feature>
<feature type="transmembrane region" description="Helical" evidence="4">
    <location>
        <begin position="204"/>
        <end position="228"/>
    </location>
</feature>
<reference evidence="6 7" key="1">
    <citation type="submission" date="2016-06" db="EMBL/GenBank/DDBJ databases">
        <title>Complete genome sequence of a deep-branching marine Gamma Proteobacterium Woeseia oceani type strain XK5.</title>
        <authorList>
            <person name="Mu D."/>
            <person name="Du Z."/>
        </authorList>
    </citation>
    <scope>NUCLEOTIDE SEQUENCE [LARGE SCALE GENOMIC DNA]</scope>
    <source>
        <strain evidence="6 7">XK5</strain>
    </source>
</reference>
<organism evidence="6 7">
    <name type="scientific">Woeseia oceani</name>
    <dbReference type="NCBI Taxonomy" id="1548547"/>
    <lineage>
        <taxon>Bacteria</taxon>
        <taxon>Pseudomonadati</taxon>
        <taxon>Pseudomonadota</taxon>
        <taxon>Gammaproteobacteria</taxon>
        <taxon>Woeseiales</taxon>
        <taxon>Woeseiaceae</taxon>
        <taxon>Woeseia</taxon>
    </lineage>
</organism>
<feature type="transmembrane region" description="Helical" evidence="4">
    <location>
        <begin position="136"/>
        <end position="155"/>
    </location>
</feature>
<evidence type="ECO:0000259" key="5">
    <source>
        <dbReference type="PROSITE" id="PS50850"/>
    </source>
</evidence>
<evidence type="ECO:0000313" key="6">
    <source>
        <dbReference type="EMBL" id="ANO52619.1"/>
    </source>
</evidence>
<feature type="transmembrane region" description="Helical" evidence="4">
    <location>
        <begin position="323"/>
        <end position="344"/>
    </location>
</feature>
<evidence type="ECO:0000256" key="1">
    <source>
        <dbReference type="ARBA" id="ARBA00022692"/>
    </source>
</evidence>
<feature type="transmembrane region" description="Helical" evidence="4">
    <location>
        <begin position="387"/>
        <end position="409"/>
    </location>
</feature>
<evidence type="ECO:0000256" key="3">
    <source>
        <dbReference type="ARBA" id="ARBA00023136"/>
    </source>
</evidence>
<evidence type="ECO:0000256" key="4">
    <source>
        <dbReference type="SAM" id="Phobius"/>
    </source>
</evidence>
<keyword evidence="1 4" id="KW-0812">Transmembrane</keyword>
<feature type="transmembrane region" description="Helical" evidence="4">
    <location>
        <begin position="415"/>
        <end position="433"/>
    </location>
</feature>
<accession>A0A193LJP4</accession>
<dbReference type="PROSITE" id="PS50850">
    <property type="entry name" value="MFS"/>
    <property type="match status" value="1"/>
</dbReference>
<keyword evidence="3 4" id="KW-0472">Membrane</keyword>
<feature type="transmembrane region" description="Helical" evidence="4">
    <location>
        <begin position="64"/>
        <end position="85"/>
    </location>
</feature>
<dbReference type="InterPro" id="IPR011701">
    <property type="entry name" value="MFS"/>
</dbReference>
<dbReference type="EMBL" id="CP016268">
    <property type="protein sequence ID" value="ANO52619.1"/>
    <property type="molecule type" value="Genomic_DNA"/>
</dbReference>
<feature type="transmembrane region" description="Helical" evidence="4">
    <location>
        <begin position="175"/>
        <end position="198"/>
    </location>
</feature>
<dbReference type="InterPro" id="IPR036259">
    <property type="entry name" value="MFS_trans_sf"/>
</dbReference>
<proteinExistence type="predicted"/>
<evidence type="ECO:0000313" key="7">
    <source>
        <dbReference type="Proteomes" id="UP000092695"/>
    </source>
</evidence>
<feature type="transmembrane region" description="Helical" evidence="4">
    <location>
        <begin position="109"/>
        <end position="130"/>
    </location>
</feature>
<dbReference type="OrthoDB" id="1117124at2"/>
<gene>
    <name evidence="6" type="ORF">BA177_16785</name>
</gene>
<dbReference type="InterPro" id="IPR020846">
    <property type="entry name" value="MFS_dom"/>
</dbReference>
<protein>
    <submittedName>
        <fullName evidence="6">MFS transporter</fullName>
    </submittedName>
</protein>
<dbReference type="KEGG" id="woc:BA177_16785"/>
<dbReference type="Pfam" id="PF07690">
    <property type="entry name" value="MFS_1"/>
    <property type="match status" value="1"/>
</dbReference>